<reference evidence="1" key="1">
    <citation type="journal article" date="2017" name="Nature">
        <title>Asgard archaea illuminate the origin of eukaryotic cellular complexity.</title>
        <authorList>
            <person name="Zaremba-Niedzwiedzka K."/>
            <person name="Caceres E.F."/>
            <person name="Saw J.H."/>
            <person name="Backstrom D."/>
            <person name="Juzokaite L."/>
            <person name="Vancaester E."/>
            <person name="Seitz K.W."/>
            <person name="Anantharaman K."/>
            <person name="Starnawski P."/>
            <person name="Kjeldsen K.U."/>
            <person name="Scott M.B."/>
            <person name="Nunoura T."/>
            <person name="Banfield J.F."/>
            <person name="Schramm A."/>
            <person name="Baker B.J."/>
            <person name="Spang A."/>
            <person name="Ettema T.J.G."/>
        </authorList>
    </citation>
    <scope>NUCLEOTIDE SEQUENCE</scope>
    <source>
        <strain evidence="1">LCB_4</strain>
    </source>
</reference>
<dbReference type="KEGG" id="oyw:OdinLCB4_006985"/>
<name>A0AAF0D211_ODILC</name>
<protein>
    <submittedName>
        <fullName evidence="1">Rubredoxin</fullName>
    </submittedName>
</protein>
<dbReference type="AlphaFoldDB" id="A0AAF0D211"/>
<accession>A0AAF0D211</accession>
<dbReference type="NCBIfam" id="NF045720">
    <property type="entry name" value="rubredox_RCKP"/>
    <property type="match status" value="1"/>
</dbReference>
<proteinExistence type="predicted"/>
<evidence type="ECO:0000313" key="1">
    <source>
        <dbReference type="EMBL" id="WEU40206.1"/>
    </source>
</evidence>
<organism evidence="1 2">
    <name type="scientific">Odinarchaeota yellowstonii (strain LCB_4)</name>
    <dbReference type="NCBI Taxonomy" id="1841599"/>
    <lineage>
        <taxon>Archaea</taxon>
        <taxon>Promethearchaeati</taxon>
        <taxon>Candidatus Odinarchaeota</taxon>
        <taxon>Candidatus Odinarchaeia</taxon>
        <taxon>Candidatus Odinarchaeales</taxon>
        <taxon>Candidatus Odinarchaeaceae</taxon>
        <taxon>Candidatus Odinarchaeum</taxon>
    </lineage>
</organism>
<dbReference type="InterPro" id="IPR054685">
    <property type="entry name" value="Rubredox_RCKP"/>
</dbReference>
<gene>
    <name evidence="1" type="ORF">OdinLCB4_006985</name>
</gene>
<dbReference type="EMBL" id="CP091871">
    <property type="protein sequence ID" value="WEU40206.1"/>
    <property type="molecule type" value="Genomic_DNA"/>
</dbReference>
<sequence>MAVFVCDKCGALFEARCKPKKCENCGSTQISRKA</sequence>
<reference evidence="1" key="2">
    <citation type="journal article" date="2022" name="Nat. Microbiol.">
        <title>A closed Candidatus Odinarchaeum chromosome exposes Asgard archaeal viruses.</title>
        <authorList>
            <person name="Tamarit D."/>
            <person name="Caceres E.F."/>
            <person name="Krupovic M."/>
            <person name="Nijland R."/>
            <person name="Eme L."/>
            <person name="Robinson N.P."/>
            <person name="Ettema T.J.G."/>
        </authorList>
    </citation>
    <scope>NUCLEOTIDE SEQUENCE</scope>
    <source>
        <strain evidence="1">LCB_4</strain>
    </source>
</reference>
<dbReference type="Proteomes" id="UP000186851">
    <property type="component" value="Chromosome"/>
</dbReference>
<evidence type="ECO:0000313" key="2">
    <source>
        <dbReference type="Proteomes" id="UP000186851"/>
    </source>
</evidence>